<evidence type="ECO:0000313" key="3">
    <source>
        <dbReference type="Proteomes" id="UP000465221"/>
    </source>
</evidence>
<dbReference type="PANTHER" id="PTHR37015">
    <property type="entry name" value="REVERSE TRANSCRIPTASE DOMAIN-CONTAINING PROTEIN"/>
    <property type="match status" value="1"/>
</dbReference>
<dbReference type="EMBL" id="BLKC01000006">
    <property type="protein sequence ID" value="GFF25055.1"/>
    <property type="molecule type" value="Genomic_DNA"/>
</dbReference>
<dbReference type="Proteomes" id="UP000465221">
    <property type="component" value="Unassembled WGS sequence"/>
</dbReference>
<gene>
    <name evidence="2" type="ORF">IFM46972_01266</name>
</gene>
<dbReference type="CDD" id="cd01709">
    <property type="entry name" value="RT_like_1"/>
    <property type="match status" value="1"/>
</dbReference>
<sequence>MPSPTTQRPIDWMQQRTILTYQYQKENWLLLGRPELYEPEPQGNTSKTDGPQKSQSDPRTSLQSLLKAIEISDHNGFKSVVVASLPFLMAPNTALSQTIQSLTLSKIRELEKLRNTYQSRKSEILRVSAACDDQLDRLRHLLAGTKELYPGASKDVTIGHIERWLDQATYDSSIPSKMIEGLEETLISKLDAHSRKLSVADLYARLLTEWMNPSNNTRNLTAKDDSDDGDFLVVEERQKQRLQQLCDQFEAVVFEPRETNEHEIHAFLGDLFLEDQGKLALSQLRRLVKDRCETIRTAEEPFNPISLSNCIKGLLTQELLSDGKRAVLKDFLGNKVAMTEIADVLNMRYADLKNWDWRTGEKGIAVLPRQQTNGKYRVWVDEDVLETIFAEFIALKFCGALKYLLTYIITHYRVWKFSTGPQMTERDILRRRYYLDSRPWRVNNLDAFRKGEYESTYFLSHLPGSDTSLFENGPTYDEASDDEDAGARPTHKAGPNKNIKQRILRKVATETLLHQHLHGEAAVIQSDMKWYGTGLPHSTLFAILRFVGFTEEWIDFFTKYLHAPLNMDEACDGRTPTGPRMRQRGVPLAGAMAKLMGELVLFFMDMTVNRESGMLLYRMHDDLWLCGDPAKCAQAWEAMQRYARVTGLEFNLAKTGSVYLAESRDASIAARLPKGPVTIGLLVLDPDSGNWVIDQAQVDAHVQQLKKQLDCCDSVISWIRTWNSCIGRFFTSNFGQPAFCFGRDHVDLILATYEKVQSALFNTHGRASTVTEHLRHMIEERFGVSGIPDAFFLYPEQLGGLGLRNPFVSTLVVRDELRSTPGQLINEYKENEKQAYLDAKKKFEELTERERLQRYQGIHPDAESGATLVLDRSDLSTFMSFEEYTRFRESTDYSLRDLYMMLMDDPGETDIKLTEEVSSALEKVQSQFDYPVEDNELKWMLQLYAQEPLRLFGGLSLVDKRFLPVGVLAMVKGKRVTWQMVL</sequence>
<feature type="compositionally biased region" description="Polar residues" evidence="1">
    <location>
        <begin position="42"/>
        <end position="61"/>
    </location>
</feature>
<feature type="region of interest" description="Disordered" evidence="1">
    <location>
        <begin position="473"/>
        <end position="496"/>
    </location>
</feature>
<organism evidence="2 3">
    <name type="scientific">Aspergillus udagawae</name>
    <dbReference type="NCBI Taxonomy" id="91492"/>
    <lineage>
        <taxon>Eukaryota</taxon>
        <taxon>Fungi</taxon>
        <taxon>Dikarya</taxon>
        <taxon>Ascomycota</taxon>
        <taxon>Pezizomycotina</taxon>
        <taxon>Eurotiomycetes</taxon>
        <taxon>Eurotiomycetidae</taxon>
        <taxon>Eurotiales</taxon>
        <taxon>Aspergillaceae</taxon>
        <taxon>Aspergillus</taxon>
        <taxon>Aspergillus subgen. Fumigati</taxon>
    </lineage>
</organism>
<proteinExistence type="predicted"/>
<dbReference type="PANTHER" id="PTHR37015:SF1">
    <property type="entry name" value="REVERSE TRANSCRIPTASE DOMAIN-CONTAINING PROTEIN"/>
    <property type="match status" value="1"/>
</dbReference>
<evidence type="ECO:0000256" key="1">
    <source>
        <dbReference type="SAM" id="MobiDB-lite"/>
    </source>
</evidence>
<dbReference type="AlphaFoldDB" id="A0A8H3N4K1"/>
<evidence type="ECO:0000313" key="2">
    <source>
        <dbReference type="EMBL" id="GFF25055.1"/>
    </source>
</evidence>
<comment type="caution">
    <text evidence="2">The sequence shown here is derived from an EMBL/GenBank/DDBJ whole genome shotgun (WGS) entry which is preliminary data.</text>
</comment>
<feature type="region of interest" description="Disordered" evidence="1">
    <location>
        <begin position="36"/>
        <end position="61"/>
    </location>
</feature>
<evidence type="ECO:0008006" key="4">
    <source>
        <dbReference type="Google" id="ProtNLM"/>
    </source>
</evidence>
<accession>A0A8H3N4K1</accession>
<reference evidence="2 3" key="1">
    <citation type="submission" date="2020-01" db="EMBL/GenBank/DDBJ databases">
        <title>Draft genome sequence of Aspergillus udagawae IFM 46972.</title>
        <authorList>
            <person name="Takahashi H."/>
            <person name="Yaguchi T."/>
        </authorList>
    </citation>
    <scope>NUCLEOTIDE SEQUENCE [LARGE SCALE GENOMIC DNA]</scope>
    <source>
        <strain evidence="2 3">IFM 46972</strain>
    </source>
</reference>
<name>A0A8H3N4K1_9EURO</name>
<protein>
    <recommendedName>
        <fullName evidence="4">Reverse transcriptase domain-containing protein</fullName>
    </recommendedName>
</protein>